<gene>
    <name evidence="2" type="ORF">HLUCCX14_15725</name>
</gene>
<evidence type="ECO:0000313" key="2">
    <source>
        <dbReference type="EMBL" id="KPQ27274.1"/>
    </source>
</evidence>
<dbReference type="PATRIC" id="fig|1305731.5.peg.1925"/>
<protein>
    <submittedName>
        <fullName evidence="2">Lysophospholipase</fullName>
    </submittedName>
</protein>
<dbReference type="PANTHER" id="PTHR42886">
    <property type="entry name" value="RE40534P-RELATED"/>
    <property type="match status" value="1"/>
</dbReference>
<reference evidence="2 3" key="1">
    <citation type="submission" date="2015-09" db="EMBL/GenBank/DDBJ databases">
        <title>Identification and resolution of microdiversity through metagenomic sequencing of parallel consortia.</title>
        <authorList>
            <person name="Nelson W.C."/>
            <person name="Romine M.F."/>
            <person name="Lindemann S.R."/>
        </authorList>
    </citation>
    <scope>NUCLEOTIDE SEQUENCE [LARGE SCALE GENOMIC DNA]</scope>
    <source>
        <strain evidence="2">HL-55</strain>
    </source>
</reference>
<dbReference type="GO" id="GO:0052689">
    <property type="term" value="F:carboxylic ester hydrolase activity"/>
    <property type="evidence" value="ECO:0007669"/>
    <property type="project" value="TreeGrafter"/>
</dbReference>
<proteinExistence type="predicted"/>
<dbReference type="Proteomes" id="UP000050416">
    <property type="component" value="Unassembled WGS sequence"/>
</dbReference>
<dbReference type="EMBL" id="LJZQ01000032">
    <property type="protein sequence ID" value="KPQ27274.1"/>
    <property type="molecule type" value="Genomic_DNA"/>
</dbReference>
<evidence type="ECO:0000259" key="1">
    <source>
        <dbReference type="Pfam" id="PF12697"/>
    </source>
</evidence>
<accession>A0A0N8KK65</accession>
<dbReference type="PANTHER" id="PTHR42886:SF42">
    <property type="entry name" value="ALPHA_BETA-HYDROLASES SUPERFAMILY PROTEIN"/>
    <property type="match status" value="1"/>
</dbReference>
<dbReference type="InterPro" id="IPR000073">
    <property type="entry name" value="AB_hydrolase_1"/>
</dbReference>
<sequence>MISSKTPPILFVPGALNGGSVWLDNFMAYFEQRGFEVDSLDFPGRSSTGLSRQKLALSDYRKHLAAKIRSFATPPILIAHSLGGLIAQQAMYDAQVSAVALLSPVPPDGLLRSMVSLTRRSPLSALKMIAAIADARVTRHAAAPSGMFSETSDPEGMAEMTANLRSESMLALTQALYQRLPGQKAQVPIHFWGATGDFIIPAAEVQRAAKLYDAPVTIYEGMSHAFQVERDWQQIASDIFTWLETSFNWKT</sequence>
<name>A0A0N8KK65_9GAMM</name>
<dbReference type="GO" id="GO:0006654">
    <property type="term" value="P:phosphatidic acid biosynthetic process"/>
    <property type="evidence" value="ECO:0007669"/>
    <property type="project" value="TreeGrafter"/>
</dbReference>
<dbReference type="STRING" id="1305731.GCA_000934705_01808"/>
<dbReference type="InterPro" id="IPR029058">
    <property type="entry name" value="AB_hydrolase_fold"/>
</dbReference>
<dbReference type="Gene3D" id="3.40.50.1820">
    <property type="entry name" value="alpha/beta hydrolase"/>
    <property type="match status" value="1"/>
</dbReference>
<evidence type="ECO:0000313" key="3">
    <source>
        <dbReference type="Proteomes" id="UP000050416"/>
    </source>
</evidence>
<dbReference type="Pfam" id="PF12697">
    <property type="entry name" value="Abhydrolase_6"/>
    <property type="match status" value="1"/>
</dbReference>
<dbReference type="GO" id="GO:0042171">
    <property type="term" value="F:lysophosphatidic acid acyltransferase activity"/>
    <property type="evidence" value="ECO:0007669"/>
    <property type="project" value="TreeGrafter"/>
</dbReference>
<dbReference type="GO" id="GO:0055088">
    <property type="term" value="P:lipid homeostasis"/>
    <property type="evidence" value="ECO:0007669"/>
    <property type="project" value="TreeGrafter"/>
</dbReference>
<dbReference type="AlphaFoldDB" id="A0A0N8KK65"/>
<dbReference type="SUPFAM" id="SSF53474">
    <property type="entry name" value="alpha/beta-Hydrolases"/>
    <property type="match status" value="1"/>
</dbReference>
<dbReference type="OrthoDB" id="9806902at2"/>
<feature type="domain" description="AB hydrolase-1" evidence="1">
    <location>
        <begin position="9"/>
        <end position="236"/>
    </location>
</feature>
<organism evidence="2 3">
    <name type="scientific">Marinobacter excellens HL-55</name>
    <dbReference type="NCBI Taxonomy" id="1305731"/>
    <lineage>
        <taxon>Bacteria</taxon>
        <taxon>Pseudomonadati</taxon>
        <taxon>Pseudomonadota</taxon>
        <taxon>Gammaproteobacteria</taxon>
        <taxon>Pseudomonadales</taxon>
        <taxon>Marinobacteraceae</taxon>
        <taxon>Marinobacter</taxon>
    </lineage>
</organism>
<comment type="caution">
    <text evidence="2">The sequence shown here is derived from an EMBL/GenBank/DDBJ whole genome shotgun (WGS) entry which is preliminary data.</text>
</comment>